<comment type="subcellular location">
    <subcellularLocation>
        <location evidence="1">Membrane</location>
    </subcellularLocation>
</comment>
<dbReference type="Proteomes" id="UP000233551">
    <property type="component" value="Unassembled WGS sequence"/>
</dbReference>
<evidence type="ECO:0000256" key="5">
    <source>
        <dbReference type="ARBA" id="ARBA00023136"/>
    </source>
</evidence>
<evidence type="ECO:0000256" key="3">
    <source>
        <dbReference type="ARBA" id="ARBA00022692"/>
    </source>
</evidence>
<accession>A0A218WG88</accession>
<gene>
    <name evidence="7" type="ORF">CDL15_Pgr005567</name>
    <name evidence="8" type="ORF">CRG98_027081</name>
</gene>
<keyword evidence="4" id="KW-1133">Transmembrane helix</keyword>
<keyword evidence="5" id="KW-0472">Membrane</keyword>
<name>A0A218WG88_PUNGR</name>
<dbReference type="STRING" id="22663.A0A218WG88"/>
<dbReference type="InterPro" id="IPR007749">
    <property type="entry name" value="DUF677"/>
</dbReference>
<dbReference type="PANTHER" id="PTHR31113">
    <property type="entry name" value="UPF0496 PROTEIN 3-RELATED"/>
    <property type="match status" value="1"/>
</dbReference>
<evidence type="ECO:0000256" key="6">
    <source>
        <dbReference type="SAM" id="MobiDB-lite"/>
    </source>
</evidence>
<evidence type="ECO:0000256" key="2">
    <source>
        <dbReference type="ARBA" id="ARBA00009074"/>
    </source>
</evidence>
<dbReference type="EMBL" id="MTKT01004399">
    <property type="protein sequence ID" value="OWM71380.1"/>
    <property type="molecule type" value="Genomic_DNA"/>
</dbReference>
<organism evidence="7 9">
    <name type="scientific">Punica granatum</name>
    <name type="common">Pomegranate</name>
    <dbReference type="NCBI Taxonomy" id="22663"/>
    <lineage>
        <taxon>Eukaryota</taxon>
        <taxon>Viridiplantae</taxon>
        <taxon>Streptophyta</taxon>
        <taxon>Embryophyta</taxon>
        <taxon>Tracheophyta</taxon>
        <taxon>Spermatophyta</taxon>
        <taxon>Magnoliopsida</taxon>
        <taxon>eudicotyledons</taxon>
        <taxon>Gunneridae</taxon>
        <taxon>Pentapetalae</taxon>
        <taxon>rosids</taxon>
        <taxon>malvids</taxon>
        <taxon>Myrtales</taxon>
        <taxon>Lythraceae</taxon>
        <taxon>Punica</taxon>
    </lineage>
</organism>
<dbReference type="GO" id="GO:0016020">
    <property type="term" value="C:membrane"/>
    <property type="evidence" value="ECO:0007669"/>
    <property type="project" value="UniProtKB-SubCell"/>
</dbReference>
<protein>
    <submittedName>
        <fullName evidence="7">Uncharacterized protein</fullName>
    </submittedName>
</protein>
<dbReference type="PANTHER" id="PTHR31113:SF5">
    <property type="entry name" value="OS04G0405700 PROTEIN"/>
    <property type="match status" value="1"/>
</dbReference>
<evidence type="ECO:0000313" key="10">
    <source>
        <dbReference type="Proteomes" id="UP000233551"/>
    </source>
</evidence>
<evidence type="ECO:0000313" key="9">
    <source>
        <dbReference type="Proteomes" id="UP000197138"/>
    </source>
</evidence>
<evidence type="ECO:0000256" key="4">
    <source>
        <dbReference type="ARBA" id="ARBA00022989"/>
    </source>
</evidence>
<reference evidence="7" key="2">
    <citation type="submission" date="2017-06" db="EMBL/GenBank/DDBJ databases">
        <title>The pomegranate genome and the genomics of punicalagin biosynthesis.</title>
        <authorList>
            <person name="Xu C."/>
        </authorList>
    </citation>
    <scope>NUCLEOTIDE SEQUENCE [LARGE SCALE GENOMIC DNA]</scope>
    <source>
        <tissue evidence="7">Fresh leaf</tissue>
    </source>
</reference>
<dbReference type="OrthoDB" id="1932397at2759"/>
<feature type="region of interest" description="Disordered" evidence="6">
    <location>
        <begin position="1"/>
        <end position="45"/>
    </location>
</feature>
<comment type="similarity">
    <text evidence="2">Belongs to the UPF0496 family.</text>
</comment>
<dbReference type="GeneID" id="116195810"/>
<keyword evidence="3" id="KW-0812">Transmembrane</keyword>
<evidence type="ECO:0000313" key="8">
    <source>
        <dbReference type="EMBL" id="PKI52509.1"/>
    </source>
</evidence>
<dbReference type="Proteomes" id="UP000197138">
    <property type="component" value="Unassembled WGS sequence"/>
</dbReference>
<reference evidence="9" key="1">
    <citation type="journal article" date="2017" name="Plant J.">
        <title>The pomegranate (Punica granatum L.) genome and the genomics of punicalagin biosynthesis.</title>
        <authorList>
            <person name="Qin G."/>
            <person name="Xu C."/>
            <person name="Ming R."/>
            <person name="Tang H."/>
            <person name="Guyot R."/>
            <person name="Kramer E.M."/>
            <person name="Hu Y."/>
            <person name="Yi X."/>
            <person name="Qi Y."/>
            <person name="Xu X."/>
            <person name="Gao Z."/>
            <person name="Pan H."/>
            <person name="Jian J."/>
            <person name="Tian Y."/>
            <person name="Yue Z."/>
            <person name="Xu Y."/>
        </authorList>
    </citation>
    <scope>NUCLEOTIDE SEQUENCE [LARGE SCALE GENOMIC DNA]</scope>
    <source>
        <strain evidence="9">cv. Dabenzi</strain>
    </source>
</reference>
<keyword evidence="10" id="KW-1185">Reference proteome</keyword>
<dbReference type="AlphaFoldDB" id="A0A218WG88"/>
<proteinExistence type="inferred from homology"/>
<evidence type="ECO:0000256" key="1">
    <source>
        <dbReference type="ARBA" id="ARBA00004370"/>
    </source>
</evidence>
<comment type="caution">
    <text evidence="7">The sequence shown here is derived from an EMBL/GenBank/DDBJ whole genome shotgun (WGS) entry which is preliminary data.</text>
</comment>
<reference evidence="8 10" key="3">
    <citation type="submission" date="2017-11" db="EMBL/GenBank/DDBJ databases">
        <title>De-novo sequencing of pomegranate (Punica granatum L.) genome.</title>
        <authorList>
            <person name="Akparov Z."/>
            <person name="Amiraslanov A."/>
            <person name="Hajiyeva S."/>
            <person name="Abbasov M."/>
            <person name="Kaur K."/>
            <person name="Hamwieh A."/>
            <person name="Solovyev V."/>
            <person name="Salamov A."/>
            <person name="Braich B."/>
            <person name="Kosarev P."/>
            <person name="Mahmoud A."/>
            <person name="Hajiyev E."/>
            <person name="Babayeva S."/>
            <person name="Izzatullayeva V."/>
            <person name="Mammadov A."/>
            <person name="Mammadov A."/>
            <person name="Sharifova S."/>
            <person name="Ojaghi J."/>
            <person name="Eynullazada K."/>
            <person name="Bayramov B."/>
            <person name="Abdulazimova A."/>
            <person name="Shahmuradov I."/>
        </authorList>
    </citation>
    <scope>NUCLEOTIDE SEQUENCE [LARGE SCALE GENOMIC DNA]</scope>
    <source>
        <strain evidence="8">AG2017</strain>
        <strain evidence="10">cv. AG2017</strain>
        <tissue evidence="8">Leaf</tissue>
    </source>
</reference>
<sequence length="385" mass="42536">MLQCLSAKSPPPSLPDENNHNSQSPPPQGPSTDAIPRSSGLPSPINLHEEYRLSLHTNSYNEVWTRTRVVGSDSHDQGFGIRPQESIEETRDRILSEVLDPNKESVQEALGRARPGKLTRLASAYFQDSENTIGLCLLLQENVYRARAAYAPLLDLLSVLPLEVGSLTPLQCNRAYEMFAELDSHDDPFTCSTLDGFVQMRSRFSDLKRYLENRIKRSRSRASLVKRASSGPALCLIGTAVVATVSAAAVTAHSLLAIVIAAPCAANHMITPGRFTKRALARAAQLDAAYRSTYGLDRHLETIYLIVDKVQAKIESLRGLIRLGLVRVGDLYAIQQAVKHLRSDPSDLLELLEQLEEAICLFFTTVSKAWRLLLEQICSHHSVAS</sequence>
<dbReference type="EMBL" id="PGOL01001927">
    <property type="protein sequence ID" value="PKI52509.1"/>
    <property type="molecule type" value="Genomic_DNA"/>
</dbReference>
<evidence type="ECO:0000313" key="7">
    <source>
        <dbReference type="EMBL" id="OWM71380.1"/>
    </source>
</evidence>